<sequence>MQMYENSLNLPPGLLEMLGYIPPLELLQEHGLVPPSSEPSAVPETHHQKEQPEPQKQLKHRRIPKQPSAETTNPLRDIQLKRTPKKRDPFLDLDPRDDRRPERPSFQLKKTPKMRNASSGEIPDEKPNLTDVIKTLKPVPRRRVPPKVDLTPRDQLLNEIKKSNVAYLKSVPLPKALESSETSLF</sequence>
<reference evidence="2" key="1">
    <citation type="submission" date="2023-07" db="EMBL/GenBank/DDBJ databases">
        <title>Chromosome-level Genome Assembly of Striped Snakehead (Channa striata).</title>
        <authorList>
            <person name="Liu H."/>
        </authorList>
    </citation>
    <scope>NUCLEOTIDE SEQUENCE</scope>
    <source>
        <strain evidence="2">Gz</strain>
        <tissue evidence="2">Muscle</tissue>
    </source>
</reference>
<comment type="caution">
    <text evidence="2">The sequence shown here is derived from an EMBL/GenBank/DDBJ whole genome shotgun (WGS) entry which is preliminary data.</text>
</comment>
<feature type="compositionally biased region" description="Low complexity" evidence="1">
    <location>
        <begin position="33"/>
        <end position="43"/>
    </location>
</feature>
<dbReference type="AlphaFoldDB" id="A0AA88NDC4"/>
<evidence type="ECO:0000313" key="2">
    <source>
        <dbReference type="EMBL" id="KAK2851701.1"/>
    </source>
</evidence>
<dbReference type="EMBL" id="JAUPFM010000005">
    <property type="protein sequence ID" value="KAK2851701.1"/>
    <property type="molecule type" value="Genomic_DNA"/>
</dbReference>
<evidence type="ECO:0000256" key="1">
    <source>
        <dbReference type="SAM" id="MobiDB-lite"/>
    </source>
</evidence>
<dbReference type="Proteomes" id="UP001187415">
    <property type="component" value="Unassembled WGS sequence"/>
</dbReference>
<feature type="compositionally biased region" description="Basic and acidic residues" evidence="1">
    <location>
        <begin position="44"/>
        <end position="53"/>
    </location>
</feature>
<organism evidence="2 3">
    <name type="scientific">Channa striata</name>
    <name type="common">Snakehead murrel</name>
    <name type="synonym">Ophicephalus striatus</name>
    <dbReference type="NCBI Taxonomy" id="64152"/>
    <lineage>
        <taxon>Eukaryota</taxon>
        <taxon>Metazoa</taxon>
        <taxon>Chordata</taxon>
        <taxon>Craniata</taxon>
        <taxon>Vertebrata</taxon>
        <taxon>Euteleostomi</taxon>
        <taxon>Actinopterygii</taxon>
        <taxon>Neopterygii</taxon>
        <taxon>Teleostei</taxon>
        <taxon>Neoteleostei</taxon>
        <taxon>Acanthomorphata</taxon>
        <taxon>Anabantaria</taxon>
        <taxon>Anabantiformes</taxon>
        <taxon>Channoidei</taxon>
        <taxon>Channidae</taxon>
        <taxon>Channa</taxon>
    </lineage>
</organism>
<name>A0AA88NDC4_CHASR</name>
<accession>A0AA88NDC4</accession>
<protein>
    <submittedName>
        <fullName evidence="2">Uncharacterized protein</fullName>
    </submittedName>
</protein>
<proteinExistence type="predicted"/>
<feature type="region of interest" description="Disordered" evidence="1">
    <location>
        <begin position="30"/>
        <end position="128"/>
    </location>
</feature>
<gene>
    <name evidence="2" type="ORF">Q5P01_007977</name>
</gene>
<feature type="compositionally biased region" description="Basic and acidic residues" evidence="1">
    <location>
        <begin position="86"/>
        <end position="103"/>
    </location>
</feature>
<keyword evidence="3" id="KW-1185">Reference proteome</keyword>
<evidence type="ECO:0000313" key="3">
    <source>
        <dbReference type="Proteomes" id="UP001187415"/>
    </source>
</evidence>